<dbReference type="CDD" id="cd24006">
    <property type="entry name" value="ASKHA_NBD_PPX_GppA"/>
    <property type="match status" value="1"/>
</dbReference>
<dbReference type="InterPro" id="IPR050273">
    <property type="entry name" value="GppA/Ppx_hydrolase"/>
</dbReference>
<feature type="domain" description="Ppx/GppA phosphatase N-terminal" evidence="1">
    <location>
        <begin position="62"/>
        <end position="322"/>
    </location>
</feature>
<dbReference type="InterPro" id="IPR048950">
    <property type="entry name" value="Ppx_GppA_C"/>
</dbReference>
<dbReference type="AlphaFoldDB" id="A0AAV5L4U9"/>
<dbReference type="Gene3D" id="3.30.420.150">
    <property type="entry name" value="Exopolyphosphatase. Domain 2"/>
    <property type="match status" value="1"/>
</dbReference>
<evidence type="ECO:0000313" key="4">
    <source>
        <dbReference type="Proteomes" id="UP001054252"/>
    </source>
</evidence>
<dbReference type="SUPFAM" id="SSF109604">
    <property type="entry name" value="HD-domain/PDEase-like"/>
    <property type="match status" value="1"/>
</dbReference>
<proteinExistence type="predicted"/>
<evidence type="ECO:0000259" key="2">
    <source>
        <dbReference type="Pfam" id="PF21447"/>
    </source>
</evidence>
<feature type="domain" description="Ppx/GppA phosphatase C-terminal" evidence="2">
    <location>
        <begin position="337"/>
        <end position="502"/>
    </location>
</feature>
<evidence type="ECO:0008006" key="5">
    <source>
        <dbReference type="Google" id="ProtNLM"/>
    </source>
</evidence>
<evidence type="ECO:0000259" key="1">
    <source>
        <dbReference type="Pfam" id="PF02541"/>
    </source>
</evidence>
<protein>
    <recommendedName>
        <fullName evidence="5">Ppx/GppA phosphatase domain-containing protein</fullName>
    </recommendedName>
</protein>
<dbReference type="InterPro" id="IPR043129">
    <property type="entry name" value="ATPase_NBD"/>
</dbReference>
<gene>
    <name evidence="3" type="ORF">SLEP1_g40622</name>
</gene>
<name>A0AAV5L4U9_9ROSI</name>
<accession>A0AAV5L4U9</accession>
<comment type="caution">
    <text evidence="3">The sequence shown here is derived from an EMBL/GenBank/DDBJ whole genome shotgun (WGS) entry which is preliminary data.</text>
</comment>
<dbReference type="SUPFAM" id="SSF53067">
    <property type="entry name" value="Actin-like ATPase domain"/>
    <property type="match status" value="2"/>
</dbReference>
<organism evidence="3 4">
    <name type="scientific">Rubroshorea leprosula</name>
    <dbReference type="NCBI Taxonomy" id="152421"/>
    <lineage>
        <taxon>Eukaryota</taxon>
        <taxon>Viridiplantae</taxon>
        <taxon>Streptophyta</taxon>
        <taxon>Embryophyta</taxon>
        <taxon>Tracheophyta</taxon>
        <taxon>Spermatophyta</taxon>
        <taxon>Magnoliopsida</taxon>
        <taxon>eudicotyledons</taxon>
        <taxon>Gunneridae</taxon>
        <taxon>Pentapetalae</taxon>
        <taxon>rosids</taxon>
        <taxon>malvids</taxon>
        <taxon>Malvales</taxon>
        <taxon>Dipterocarpaceae</taxon>
        <taxon>Rubroshorea</taxon>
    </lineage>
</organism>
<dbReference type="PANTHER" id="PTHR30005">
    <property type="entry name" value="EXOPOLYPHOSPHATASE"/>
    <property type="match status" value="1"/>
</dbReference>
<sequence>MRNDLFASIDMGTNSFKLLIVQANPSGRFLPLLNLKEPSILGRGSSSSSSSIISDQSRLLSLHSLKKFNEVIRTHHVPIHHTRCVATASVRAAENQIQFVESVKETVGLEVEVLSGEQEARLAYLGVLQFLPLFEKLVLNVDIGGGSTEFVIGKRGEIAFSCSLKLGHVTLTQKFGDHGENGTEKVLKMREYIRMVIKESGLSQKVKESGFEISVGSSGTIRAIEKAIFCGYAGEFVDKEVLFRECKKEWRFTKEDLRKVVDRLCSGEKREKIRRNGFFKRRSESIVAGAVLLEEIFELLGIEEMDVSGYGLGVGVISETLAKVFDGYNFNANARWCSVMQLATRFDENKRMSTAVLCAGIARDIFEGLRTCDEPVDNDFRLAVPLDHKDLEYLEAACLLHNVGLFLGEKGYHKQSYSIIMNGNHLCGYSAEEVKFMALLTRYHRKKFPKIDHGSFMEFQEKVKQKFEILSAIIRISIALQRIGCTNHEDLEFSHSAEGFKLVFSVLSFLEKKGKKNHLSECDKHSRTFCCQEYLRKLILMLRSIIEEEKEAGNIGLSILHI</sequence>
<dbReference type="Proteomes" id="UP001054252">
    <property type="component" value="Unassembled WGS sequence"/>
</dbReference>
<keyword evidence="4" id="KW-1185">Reference proteome</keyword>
<evidence type="ECO:0000313" key="3">
    <source>
        <dbReference type="EMBL" id="GKV31976.1"/>
    </source>
</evidence>
<dbReference type="Pfam" id="PF02541">
    <property type="entry name" value="Ppx-GppA"/>
    <property type="match status" value="1"/>
</dbReference>
<dbReference type="Pfam" id="PF21447">
    <property type="entry name" value="Ppx-GppA_III"/>
    <property type="match status" value="1"/>
</dbReference>
<dbReference type="PANTHER" id="PTHR30005:SF0">
    <property type="entry name" value="RETROGRADE REGULATION PROTEIN 2"/>
    <property type="match status" value="1"/>
</dbReference>
<dbReference type="InterPro" id="IPR003695">
    <property type="entry name" value="Ppx_GppA_N"/>
</dbReference>
<reference evidence="3 4" key="1">
    <citation type="journal article" date="2021" name="Commun. Biol.">
        <title>The genome of Shorea leprosula (Dipterocarpaceae) highlights the ecological relevance of drought in aseasonal tropical rainforests.</title>
        <authorList>
            <person name="Ng K.K.S."/>
            <person name="Kobayashi M.J."/>
            <person name="Fawcett J.A."/>
            <person name="Hatakeyama M."/>
            <person name="Paape T."/>
            <person name="Ng C.H."/>
            <person name="Ang C.C."/>
            <person name="Tnah L.H."/>
            <person name="Lee C.T."/>
            <person name="Nishiyama T."/>
            <person name="Sese J."/>
            <person name="O'Brien M.J."/>
            <person name="Copetti D."/>
            <person name="Mohd Noor M.I."/>
            <person name="Ong R.C."/>
            <person name="Putra M."/>
            <person name="Sireger I.Z."/>
            <person name="Indrioko S."/>
            <person name="Kosugi Y."/>
            <person name="Izuno A."/>
            <person name="Isagi Y."/>
            <person name="Lee S.L."/>
            <person name="Shimizu K.K."/>
        </authorList>
    </citation>
    <scope>NUCLEOTIDE SEQUENCE [LARGE SCALE GENOMIC DNA]</scope>
    <source>
        <strain evidence="3">214</strain>
    </source>
</reference>
<dbReference type="GO" id="GO:0016462">
    <property type="term" value="F:pyrophosphatase activity"/>
    <property type="evidence" value="ECO:0007669"/>
    <property type="project" value="TreeGrafter"/>
</dbReference>
<dbReference type="Gene3D" id="1.10.3210.10">
    <property type="entry name" value="Hypothetical protein af1432"/>
    <property type="match status" value="1"/>
</dbReference>
<dbReference type="Gene3D" id="3.30.420.40">
    <property type="match status" value="1"/>
</dbReference>
<dbReference type="EMBL" id="BPVZ01000093">
    <property type="protein sequence ID" value="GKV31976.1"/>
    <property type="molecule type" value="Genomic_DNA"/>
</dbReference>